<dbReference type="Proteomes" id="UP000642876">
    <property type="component" value="Unassembled WGS sequence"/>
</dbReference>
<keyword evidence="5" id="KW-1185">Reference proteome</keyword>
<dbReference type="AlphaFoldDB" id="A0A7H0K1B3"/>
<dbReference type="EMBL" id="JACMYE010000003">
    <property type="protein sequence ID" value="MBC3178539.1"/>
    <property type="molecule type" value="Genomic_DNA"/>
</dbReference>
<reference evidence="4 5" key="1">
    <citation type="submission" date="2020-08" db="EMBL/GenBank/DDBJ databases">
        <title>novel species in genus Corynebacterium.</title>
        <authorList>
            <person name="Zhang G."/>
        </authorList>
    </citation>
    <scope>NUCLEOTIDE SEQUENCE [LARGE SCALE GENOMIC DNA]</scope>
    <source>
        <strain evidence="3">Zg-917</strain>
        <strain evidence="4 5">zg-917</strain>
    </source>
</reference>
<evidence type="ECO:0000256" key="1">
    <source>
        <dbReference type="SAM" id="Phobius"/>
    </source>
</evidence>
<evidence type="ECO:0008006" key="6">
    <source>
        <dbReference type="Google" id="ProtNLM"/>
    </source>
</evidence>
<dbReference type="EMBL" id="CP061032">
    <property type="protein sequence ID" value="QNP91079.1"/>
    <property type="molecule type" value="Genomic_DNA"/>
</dbReference>
<accession>A0A7H0K1B3</accession>
<protein>
    <recommendedName>
        <fullName evidence="6">PH domain-containing protein</fullName>
    </recommendedName>
</protein>
<dbReference type="Proteomes" id="UP000516235">
    <property type="component" value="Chromosome"/>
</dbReference>
<feature type="transmembrane region" description="Helical" evidence="1">
    <location>
        <begin position="12"/>
        <end position="30"/>
    </location>
</feature>
<feature type="transmembrane region" description="Helical" evidence="1">
    <location>
        <begin position="36"/>
        <end position="53"/>
    </location>
</feature>
<dbReference type="RefSeq" id="WP_171193482.1">
    <property type="nucleotide sequence ID" value="NZ_CP061032.1"/>
</dbReference>
<proteinExistence type="predicted"/>
<evidence type="ECO:0000313" key="4">
    <source>
        <dbReference type="Proteomes" id="UP000516235"/>
    </source>
</evidence>
<keyword evidence="1" id="KW-0812">Transmembrane</keyword>
<evidence type="ECO:0000313" key="5">
    <source>
        <dbReference type="Proteomes" id="UP000642876"/>
    </source>
</evidence>
<evidence type="ECO:0000313" key="2">
    <source>
        <dbReference type="EMBL" id="MBC3178539.1"/>
    </source>
</evidence>
<sequence>MTSTQYSQTPAVWPAVLVTVIALVATYFAVEAELSILSYALIALFFGWAVWLLSRRIDLALDDDSLTATLGRRTRTIPYSQIKSVEEGKRPKFHNYSKITWHNRKPMRFDDADTFTLGGNTVRICVDGDEDCIVAVRDRDRAITEINERIRPLGGSSQAVTA</sequence>
<name>A0A7H0K1B3_9CORY</name>
<organism evidence="3 4">
    <name type="scientific">Corynebacterium lujinxingii</name>
    <dbReference type="NCBI Taxonomy" id="2763010"/>
    <lineage>
        <taxon>Bacteria</taxon>
        <taxon>Bacillati</taxon>
        <taxon>Actinomycetota</taxon>
        <taxon>Actinomycetes</taxon>
        <taxon>Mycobacteriales</taxon>
        <taxon>Corynebacteriaceae</taxon>
        <taxon>Corynebacterium</taxon>
    </lineage>
</organism>
<dbReference type="KEGG" id="cluj:IAU68_04795"/>
<gene>
    <name evidence="2" type="ORF">H7348_04300</name>
    <name evidence="3" type="ORF">IAU68_04795</name>
</gene>
<keyword evidence="1" id="KW-1133">Transmembrane helix</keyword>
<evidence type="ECO:0000313" key="3">
    <source>
        <dbReference type="EMBL" id="QNP91079.1"/>
    </source>
</evidence>
<keyword evidence="1" id="KW-0472">Membrane</keyword>